<evidence type="ECO:0000259" key="1">
    <source>
        <dbReference type="Pfam" id="PF13360"/>
    </source>
</evidence>
<accession>A0A8J3NCX5</accession>
<dbReference type="PANTHER" id="PTHR34512">
    <property type="entry name" value="CELL SURFACE PROTEIN"/>
    <property type="match status" value="1"/>
</dbReference>
<dbReference type="SUPFAM" id="SSF50969">
    <property type="entry name" value="YVTN repeat-like/Quinoprotein amine dehydrogenase"/>
    <property type="match status" value="1"/>
</dbReference>
<dbReference type="EMBL" id="BOMB01000017">
    <property type="protein sequence ID" value="GID12262.1"/>
    <property type="molecule type" value="Genomic_DNA"/>
</dbReference>
<keyword evidence="3" id="KW-1185">Reference proteome</keyword>
<evidence type="ECO:0000313" key="3">
    <source>
        <dbReference type="Proteomes" id="UP000612808"/>
    </source>
</evidence>
<dbReference type="Pfam" id="PF13360">
    <property type="entry name" value="PQQ_2"/>
    <property type="match status" value="1"/>
</dbReference>
<organism evidence="2 3">
    <name type="scientific">Actinocatenispora rupis</name>
    <dbReference type="NCBI Taxonomy" id="519421"/>
    <lineage>
        <taxon>Bacteria</taxon>
        <taxon>Bacillati</taxon>
        <taxon>Actinomycetota</taxon>
        <taxon>Actinomycetes</taxon>
        <taxon>Micromonosporales</taxon>
        <taxon>Micromonosporaceae</taxon>
        <taxon>Actinocatenispora</taxon>
    </lineage>
</organism>
<dbReference type="AlphaFoldDB" id="A0A8J3NCX5"/>
<dbReference type="InterPro" id="IPR011047">
    <property type="entry name" value="Quinoprotein_ADH-like_sf"/>
</dbReference>
<comment type="caution">
    <text evidence="2">The sequence shown here is derived from an EMBL/GenBank/DDBJ whole genome shotgun (WGS) entry which is preliminary data.</text>
</comment>
<dbReference type="InterPro" id="IPR018391">
    <property type="entry name" value="PQQ_b-propeller_rpt"/>
</dbReference>
<dbReference type="SMART" id="SM00564">
    <property type="entry name" value="PQQ"/>
    <property type="match status" value="4"/>
</dbReference>
<dbReference type="Proteomes" id="UP000612808">
    <property type="component" value="Unassembled WGS sequence"/>
</dbReference>
<dbReference type="InterPro" id="IPR011044">
    <property type="entry name" value="Quino_amine_DH_bsu"/>
</dbReference>
<dbReference type="InterPro" id="IPR015943">
    <property type="entry name" value="WD40/YVTN_repeat-like_dom_sf"/>
</dbReference>
<dbReference type="PANTHER" id="PTHR34512:SF30">
    <property type="entry name" value="OUTER MEMBRANE PROTEIN ASSEMBLY FACTOR BAMB"/>
    <property type="match status" value="1"/>
</dbReference>
<sequence>MPPVITDLGPANDLMYCLMSGIQVGDTLYIGSRNLAPAQVLAYHAPTRRVVGRRLLGPGKFVQALAADGHRALYAGIVSAHETGPGEHPNLYRWDLTDPTPRPDIPGVATIPGLDVRALAVAPDGVVYAVGKQPEPGLWEYRPDTGAVRLVAVPDPATTQARGVAATDTHVYYGSGSNLLGGAGASRAGLYAVDRESGAVTDILPPALAADPAVKTVAVIGDHLFVGTQGSPHGHVAVLRLDDPADHRVLTVDAGSAGSFLAGPDGVYLDAGRILRYADGTLTPVADLGDGERWGIGALGRGGRWGLGYSRGELLAVSAYGAVDHHDLATGVTVHRDLVEAGAPAEPQLGMSLAAGDGRVYVGGNGGVVEHDLTTGTRRRLLVPGEAKSMRVVDGTLHLSVYNGQGIWRHRPGGVPERAVALPAGQNRPQGSAWDATTGTLLVATQNDTSGGGALSLYRPGDGTLTAHVDPFDPYQMVRAVAAADGVAYLGGWNRYPVGPRGELLALDIATGERRWRTDPALGSGISTLATHRGRLYGITMAGTLFVVSTSDGELLHSAPLGALVVGMARLLVTHGTVYGGSSAALFRVDPDTYAVSTVVGDLDGQWYSGATLAADESGALYTLRGRHLLRVVP</sequence>
<dbReference type="InterPro" id="IPR002372">
    <property type="entry name" value="PQQ_rpt_dom"/>
</dbReference>
<dbReference type="SUPFAM" id="SSF50998">
    <property type="entry name" value="Quinoprotein alcohol dehydrogenase-like"/>
    <property type="match status" value="1"/>
</dbReference>
<protein>
    <recommendedName>
        <fullName evidence="1">Pyrrolo-quinoline quinone repeat domain-containing protein</fullName>
    </recommendedName>
</protein>
<dbReference type="Gene3D" id="2.130.10.10">
    <property type="entry name" value="YVTN repeat-like/Quinoprotein amine dehydrogenase"/>
    <property type="match status" value="2"/>
</dbReference>
<proteinExistence type="predicted"/>
<evidence type="ECO:0000313" key="2">
    <source>
        <dbReference type="EMBL" id="GID12262.1"/>
    </source>
</evidence>
<dbReference type="RefSeq" id="WP_203658240.1">
    <property type="nucleotide sequence ID" value="NZ_BAAAZM010000009.1"/>
</dbReference>
<gene>
    <name evidence="2" type="ORF">Aru02nite_31510</name>
</gene>
<feature type="domain" description="Pyrrolo-quinoline quinone repeat" evidence="1">
    <location>
        <begin position="501"/>
        <end position="579"/>
    </location>
</feature>
<name>A0A8J3NCX5_9ACTN</name>
<reference evidence="2" key="1">
    <citation type="submission" date="2021-01" db="EMBL/GenBank/DDBJ databases">
        <title>Whole genome shotgun sequence of Actinocatenispora rupis NBRC 107355.</title>
        <authorList>
            <person name="Komaki H."/>
            <person name="Tamura T."/>
        </authorList>
    </citation>
    <scope>NUCLEOTIDE SEQUENCE</scope>
    <source>
        <strain evidence="2">NBRC 107355</strain>
    </source>
</reference>